<evidence type="ECO:0000256" key="3">
    <source>
        <dbReference type="ARBA" id="ARBA00022741"/>
    </source>
</evidence>
<evidence type="ECO:0000256" key="6">
    <source>
        <dbReference type="HAMAP-Rule" id="MF_01161"/>
    </source>
</evidence>
<dbReference type="EC" id="6.3.4.19" evidence="6"/>
<evidence type="ECO:0000313" key="9">
    <source>
        <dbReference type="Proteomes" id="UP000186019"/>
    </source>
</evidence>
<dbReference type="STRING" id="573024.SAMN05216208_2796"/>
<evidence type="ECO:0000256" key="5">
    <source>
        <dbReference type="ARBA" id="ARBA00048539"/>
    </source>
</evidence>
<sequence>MAEADADLCALIAAHFGDHAPQAPLGVAVSGGSDSLALLYLMVEWGGAPLRCVTVDHRLRPEASAEARVVALHSAALDIAHDTLIWRGWDGQGNLAATARRARYDLMADWAEQHGLAGIVLGHTADDVAETLLMRLARRAGVDGLAAMQARRAHGASVLHRPLLAARREDLRRFLTARGIDWAEDPSNDDLRYRRTRARRALAALAPLGINAAALADVAGHLSEARATLGHYAAIEAARIVRLDQGDLTMEAAELSALRPDIARRIIAAGIAWMAGGPPRGPDLTRLMAALAGGRGGTLAGCRITAKAGRVRLAREWGAVRGVTADIGAIWDRRWRMMGPNLPGTHVAALGPEGRALCPDWRASGLPAHSIDASPALWHGQELIAAPLAGEPAGYAADPCQDLRDLNAGLLSH</sequence>
<comment type="function">
    <text evidence="6">Ligates lysine onto the cytidine present at position 34 of the AUA codon-specific tRNA(Ile) that contains the anticodon CAU, in an ATP-dependent manner. Cytidine is converted to lysidine, thus changing the amino acid specificity of the tRNA from methionine to isoleucine.</text>
</comment>
<dbReference type="GO" id="GO:0005737">
    <property type="term" value="C:cytoplasm"/>
    <property type="evidence" value="ECO:0007669"/>
    <property type="project" value="UniProtKB-SubCell"/>
</dbReference>
<evidence type="ECO:0000256" key="4">
    <source>
        <dbReference type="ARBA" id="ARBA00022840"/>
    </source>
</evidence>
<feature type="domain" description="tRNA(Ile)-lysidine/2-thiocytidine synthase N-terminal" evidence="7">
    <location>
        <begin position="26"/>
        <end position="200"/>
    </location>
</feature>
<comment type="subcellular location">
    <subcellularLocation>
        <location evidence="6">Cytoplasm</location>
    </subcellularLocation>
</comment>
<dbReference type="InterPro" id="IPR012795">
    <property type="entry name" value="tRNA_Ile_lys_synt_N"/>
</dbReference>
<dbReference type="NCBIfam" id="TIGR02432">
    <property type="entry name" value="lysidine_TilS_N"/>
    <property type="match status" value="1"/>
</dbReference>
<comment type="catalytic activity">
    <reaction evidence="5 6">
        <text>cytidine(34) in tRNA(Ile2) + L-lysine + ATP = lysidine(34) in tRNA(Ile2) + AMP + diphosphate + H(+)</text>
        <dbReference type="Rhea" id="RHEA:43744"/>
        <dbReference type="Rhea" id="RHEA-COMP:10625"/>
        <dbReference type="Rhea" id="RHEA-COMP:10670"/>
        <dbReference type="ChEBI" id="CHEBI:15378"/>
        <dbReference type="ChEBI" id="CHEBI:30616"/>
        <dbReference type="ChEBI" id="CHEBI:32551"/>
        <dbReference type="ChEBI" id="CHEBI:33019"/>
        <dbReference type="ChEBI" id="CHEBI:82748"/>
        <dbReference type="ChEBI" id="CHEBI:83665"/>
        <dbReference type="ChEBI" id="CHEBI:456215"/>
        <dbReference type="EC" id="6.3.4.19"/>
    </reaction>
</comment>
<dbReference type="InterPro" id="IPR014729">
    <property type="entry name" value="Rossmann-like_a/b/a_fold"/>
</dbReference>
<dbReference type="PANTHER" id="PTHR43033">
    <property type="entry name" value="TRNA(ILE)-LYSIDINE SYNTHASE-RELATED"/>
    <property type="match status" value="1"/>
</dbReference>
<dbReference type="HAMAP" id="MF_01161">
    <property type="entry name" value="tRNA_Ile_lys_synt"/>
    <property type="match status" value="1"/>
</dbReference>
<keyword evidence="2 6" id="KW-0819">tRNA processing</keyword>
<organism evidence="8 9">
    <name type="scientific">Roseovarius nanhaiticus</name>
    <dbReference type="NCBI Taxonomy" id="573024"/>
    <lineage>
        <taxon>Bacteria</taxon>
        <taxon>Pseudomonadati</taxon>
        <taxon>Pseudomonadota</taxon>
        <taxon>Alphaproteobacteria</taxon>
        <taxon>Rhodobacterales</taxon>
        <taxon>Roseobacteraceae</taxon>
        <taxon>Roseovarius</taxon>
    </lineage>
</organism>
<keyword evidence="9" id="KW-1185">Reference proteome</keyword>
<reference evidence="8 9" key="1">
    <citation type="submission" date="2017-01" db="EMBL/GenBank/DDBJ databases">
        <authorList>
            <person name="Mah S.A."/>
            <person name="Swanson W.J."/>
            <person name="Moy G.W."/>
            <person name="Vacquier V.D."/>
        </authorList>
    </citation>
    <scope>NUCLEOTIDE SEQUENCE [LARGE SCALE GENOMIC DNA]</scope>
    <source>
        <strain evidence="8 9">DSM 29590</strain>
    </source>
</reference>
<comment type="similarity">
    <text evidence="6">Belongs to the tRNA(Ile)-lysidine synthase family.</text>
</comment>
<dbReference type="RefSeq" id="WP_083687097.1">
    <property type="nucleotide sequence ID" value="NZ_FOAC01000003.1"/>
</dbReference>
<gene>
    <name evidence="6" type="primary">tilS</name>
    <name evidence="8" type="ORF">SAMN05421666_2523</name>
</gene>
<protein>
    <recommendedName>
        <fullName evidence="6">tRNA(Ile)-lysidine synthase</fullName>
        <ecNumber evidence="6">6.3.4.19</ecNumber>
    </recommendedName>
    <alternativeName>
        <fullName evidence="6">tRNA(Ile)-2-lysyl-cytidine synthase</fullName>
    </alternativeName>
    <alternativeName>
        <fullName evidence="6">tRNA(Ile)-lysidine synthetase</fullName>
    </alternativeName>
</protein>
<dbReference type="GO" id="GO:0032267">
    <property type="term" value="F:tRNA(Ile)-lysidine synthase activity"/>
    <property type="evidence" value="ECO:0007669"/>
    <property type="project" value="UniProtKB-EC"/>
</dbReference>
<dbReference type="Proteomes" id="UP000186019">
    <property type="component" value="Unassembled WGS sequence"/>
</dbReference>
<evidence type="ECO:0000256" key="2">
    <source>
        <dbReference type="ARBA" id="ARBA00022694"/>
    </source>
</evidence>
<dbReference type="EMBL" id="FTNV01000002">
    <property type="protein sequence ID" value="SIS19997.1"/>
    <property type="molecule type" value="Genomic_DNA"/>
</dbReference>
<dbReference type="CDD" id="cd01992">
    <property type="entry name" value="TilS_N"/>
    <property type="match status" value="1"/>
</dbReference>
<dbReference type="InterPro" id="IPR011063">
    <property type="entry name" value="TilS/TtcA_N"/>
</dbReference>
<dbReference type="Pfam" id="PF01171">
    <property type="entry name" value="ATP_bind_3"/>
    <property type="match status" value="1"/>
</dbReference>
<dbReference type="PANTHER" id="PTHR43033:SF1">
    <property type="entry name" value="TRNA(ILE)-LYSIDINE SYNTHASE-RELATED"/>
    <property type="match status" value="1"/>
</dbReference>
<keyword evidence="3 6" id="KW-0547">Nucleotide-binding</keyword>
<dbReference type="InterPro" id="IPR012094">
    <property type="entry name" value="tRNA_Ile_lys_synt"/>
</dbReference>
<keyword evidence="6" id="KW-0963">Cytoplasm</keyword>
<evidence type="ECO:0000313" key="8">
    <source>
        <dbReference type="EMBL" id="SIS19997.1"/>
    </source>
</evidence>
<dbReference type="Gene3D" id="3.40.50.620">
    <property type="entry name" value="HUPs"/>
    <property type="match status" value="1"/>
</dbReference>
<accession>A0A1N7H553</accession>
<evidence type="ECO:0000259" key="7">
    <source>
        <dbReference type="Pfam" id="PF01171"/>
    </source>
</evidence>
<dbReference type="SUPFAM" id="SSF52402">
    <property type="entry name" value="Adenine nucleotide alpha hydrolases-like"/>
    <property type="match status" value="1"/>
</dbReference>
<dbReference type="OrthoDB" id="9807403at2"/>
<keyword evidence="1 6" id="KW-0436">Ligase</keyword>
<proteinExistence type="inferred from homology"/>
<feature type="binding site" evidence="6">
    <location>
        <begin position="30"/>
        <end position="35"/>
    </location>
    <ligand>
        <name>ATP</name>
        <dbReference type="ChEBI" id="CHEBI:30616"/>
    </ligand>
</feature>
<dbReference type="GO" id="GO:0005524">
    <property type="term" value="F:ATP binding"/>
    <property type="evidence" value="ECO:0007669"/>
    <property type="project" value="UniProtKB-UniRule"/>
</dbReference>
<keyword evidence="4 6" id="KW-0067">ATP-binding</keyword>
<dbReference type="AlphaFoldDB" id="A0A1N7H553"/>
<comment type="domain">
    <text evidence="6">The N-terminal region contains the highly conserved SGGXDS motif, predicted to be a P-loop motif involved in ATP binding.</text>
</comment>
<evidence type="ECO:0000256" key="1">
    <source>
        <dbReference type="ARBA" id="ARBA00022598"/>
    </source>
</evidence>
<name>A0A1N7H553_9RHOB</name>
<dbReference type="GO" id="GO:0006400">
    <property type="term" value="P:tRNA modification"/>
    <property type="evidence" value="ECO:0007669"/>
    <property type="project" value="UniProtKB-UniRule"/>
</dbReference>